<dbReference type="AlphaFoldDB" id="A0A5M6CNZ9"/>
<comment type="similarity">
    <text evidence="3 11">Belongs to the homoserine dehydrogenase family.</text>
</comment>
<evidence type="ECO:0000256" key="5">
    <source>
        <dbReference type="ARBA" id="ARBA00013376"/>
    </source>
</evidence>
<accession>A0A5M6CNZ9</accession>
<evidence type="ECO:0000256" key="2">
    <source>
        <dbReference type="ARBA" id="ARBA00005062"/>
    </source>
</evidence>
<dbReference type="UniPathway" id="UPA00050">
    <property type="reaction ID" value="UER00063"/>
</dbReference>
<keyword evidence="10" id="KW-0521">NADP</keyword>
<evidence type="ECO:0000256" key="10">
    <source>
        <dbReference type="RuleBase" id="RU000579"/>
    </source>
</evidence>
<keyword evidence="6 10" id="KW-0028">Amino-acid biosynthesis</keyword>
<name>A0A5M6CNZ9_9BACT</name>
<dbReference type="Gene3D" id="3.30.360.10">
    <property type="entry name" value="Dihydrodipicolinate Reductase, domain 2"/>
    <property type="match status" value="1"/>
</dbReference>
<comment type="catalytic activity">
    <reaction evidence="10">
        <text>L-homoserine + NADP(+) = L-aspartate 4-semialdehyde + NADPH + H(+)</text>
        <dbReference type="Rhea" id="RHEA:15761"/>
        <dbReference type="ChEBI" id="CHEBI:15378"/>
        <dbReference type="ChEBI" id="CHEBI:57476"/>
        <dbReference type="ChEBI" id="CHEBI:57783"/>
        <dbReference type="ChEBI" id="CHEBI:58349"/>
        <dbReference type="ChEBI" id="CHEBI:537519"/>
        <dbReference type="EC" id="1.1.1.3"/>
    </reaction>
</comment>
<keyword evidence="9 10" id="KW-0486">Methionine biosynthesis</keyword>
<keyword evidence="7 10" id="KW-0791">Threonine biosynthesis</keyword>
<dbReference type="UniPathway" id="UPA00051">
    <property type="reaction ID" value="UER00465"/>
</dbReference>
<dbReference type="GO" id="GO:0004412">
    <property type="term" value="F:homoserine dehydrogenase activity"/>
    <property type="evidence" value="ECO:0007669"/>
    <property type="project" value="UniProtKB-EC"/>
</dbReference>
<dbReference type="Pfam" id="PF03447">
    <property type="entry name" value="NAD_binding_3"/>
    <property type="match status" value="1"/>
</dbReference>
<dbReference type="FunFam" id="3.30.360.10:FF:000005">
    <property type="entry name" value="Homoserine dehydrogenase"/>
    <property type="match status" value="1"/>
</dbReference>
<evidence type="ECO:0000256" key="11">
    <source>
        <dbReference type="RuleBase" id="RU004171"/>
    </source>
</evidence>
<dbReference type="GO" id="GO:0009086">
    <property type="term" value="P:methionine biosynthetic process"/>
    <property type="evidence" value="ECO:0007669"/>
    <property type="project" value="UniProtKB-KW"/>
</dbReference>
<evidence type="ECO:0000256" key="4">
    <source>
        <dbReference type="ARBA" id="ARBA00013213"/>
    </source>
</evidence>
<gene>
    <name evidence="14" type="ORF">F0919_00160</name>
</gene>
<dbReference type="EC" id="1.1.1.3" evidence="4 10"/>
<dbReference type="GO" id="GO:0050661">
    <property type="term" value="F:NADP binding"/>
    <property type="evidence" value="ECO:0007669"/>
    <property type="project" value="InterPro"/>
</dbReference>
<keyword evidence="8 10" id="KW-0560">Oxidoreductase</keyword>
<dbReference type="GO" id="GO:0009088">
    <property type="term" value="P:threonine biosynthetic process"/>
    <property type="evidence" value="ECO:0007669"/>
    <property type="project" value="UniProtKB-UniPathway"/>
</dbReference>
<evidence type="ECO:0000313" key="14">
    <source>
        <dbReference type="EMBL" id="KAA5536120.1"/>
    </source>
</evidence>
<dbReference type="EMBL" id="VWSH01000001">
    <property type="protein sequence ID" value="KAA5536120.1"/>
    <property type="molecule type" value="Genomic_DNA"/>
</dbReference>
<evidence type="ECO:0000259" key="12">
    <source>
        <dbReference type="Pfam" id="PF00742"/>
    </source>
</evidence>
<dbReference type="Proteomes" id="UP000323632">
    <property type="component" value="Unassembled WGS sequence"/>
</dbReference>
<organism evidence="14 15">
    <name type="scientific">Taibaiella lutea</name>
    <dbReference type="NCBI Taxonomy" id="2608001"/>
    <lineage>
        <taxon>Bacteria</taxon>
        <taxon>Pseudomonadati</taxon>
        <taxon>Bacteroidota</taxon>
        <taxon>Chitinophagia</taxon>
        <taxon>Chitinophagales</taxon>
        <taxon>Chitinophagaceae</taxon>
        <taxon>Taibaiella</taxon>
    </lineage>
</organism>
<comment type="pathway">
    <text evidence="2 10">Amino-acid biosynthesis; L-methionine biosynthesis via de novo pathway; L-homoserine from L-aspartate: step 3/3.</text>
</comment>
<comment type="pathway">
    <text evidence="1 10">Amino-acid biosynthesis; L-threonine biosynthesis; L-threonine from L-aspartate: step 3/5.</text>
</comment>
<proteinExistence type="inferred from homology"/>
<evidence type="ECO:0000313" key="15">
    <source>
        <dbReference type="Proteomes" id="UP000323632"/>
    </source>
</evidence>
<dbReference type="Gene3D" id="3.40.50.720">
    <property type="entry name" value="NAD(P)-binding Rossmann-like Domain"/>
    <property type="match status" value="1"/>
</dbReference>
<dbReference type="InterPro" id="IPR019811">
    <property type="entry name" value="HDH_CS"/>
</dbReference>
<evidence type="ECO:0000259" key="13">
    <source>
        <dbReference type="Pfam" id="PF03447"/>
    </source>
</evidence>
<dbReference type="RefSeq" id="WP_150030693.1">
    <property type="nucleotide sequence ID" value="NZ_VWSH01000001.1"/>
</dbReference>
<comment type="caution">
    <text evidence="14">The sequence shown here is derived from an EMBL/GenBank/DDBJ whole genome shotgun (WGS) entry which is preliminary data.</text>
</comment>
<sequence length="420" mass="46832">MSKQNKLTIGLFGFGVVGEGLYKVLQQTPSLNANLKKVCIKHADKERNAPAALFTTDKNDILNDAEINVVVEVIDDADAAFEIITTAFKNGKAVVSANKKTIAEHLPEFLKIQQETGLPFLYESAACASIPVIRNLEEYYDNDLLHSIKAIVNGSTNYILTKIFEENLEFNVALKQAQDLGFAESNPKLDVEGFDAANKWTFLLTHAYGIVEATENILFNGIQNIQLSDAKVAKEKGYEVKLVAQAKKLSNGKVAALVLPQFVSKENPLALVKNEYNGVVIESGFADEQFFYGKGAGSFPTASAVLSDISALRYDYRYEYKKLYHHQPFGLSNDYYLSVFVSAASWNNIPIDDFEWIDESYAAKNRCYITGVIHYSKLKDDNWWKHNGISLILDANAVIEPESLEAIRPEKAITFLEQVL</sequence>
<dbReference type="PANTHER" id="PTHR43331:SF1">
    <property type="entry name" value="HOMOSERINE DEHYDROGENASE"/>
    <property type="match status" value="1"/>
</dbReference>
<reference evidence="14 15" key="1">
    <citation type="submission" date="2019-09" db="EMBL/GenBank/DDBJ databases">
        <title>Genome sequence and assembly of Taibaiella sp.</title>
        <authorList>
            <person name="Chhetri G."/>
        </authorList>
    </citation>
    <scope>NUCLEOTIDE SEQUENCE [LARGE SCALE GENOMIC DNA]</scope>
    <source>
        <strain evidence="14 15">KVB11</strain>
    </source>
</reference>
<dbReference type="InterPro" id="IPR005106">
    <property type="entry name" value="Asp/hSer_DH_NAD-bd"/>
</dbReference>
<dbReference type="PROSITE" id="PS01042">
    <property type="entry name" value="HOMOSER_DHGENASE"/>
    <property type="match status" value="1"/>
</dbReference>
<evidence type="ECO:0000256" key="6">
    <source>
        <dbReference type="ARBA" id="ARBA00022605"/>
    </source>
</evidence>
<dbReference type="InterPro" id="IPR036291">
    <property type="entry name" value="NAD(P)-bd_dom_sf"/>
</dbReference>
<dbReference type="SUPFAM" id="SSF51735">
    <property type="entry name" value="NAD(P)-binding Rossmann-fold domains"/>
    <property type="match status" value="1"/>
</dbReference>
<dbReference type="Pfam" id="PF00742">
    <property type="entry name" value="Homoserine_dh"/>
    <property type="match status" value="1"/>
</dbReference>
<feature type="domain" description="Aspartate/homoserine dehydrogenase NAD-binding" evidence="13">
    <location>
        <begin position="13"/>
        <end position="123"/>
    </location>
</feature>
<dbReference type="NCBIfam" id="NF004976">
    <property type="entry name" value="PRK06349.1"/>
    <property type="match status" value="1"/>
</dbReference>
<dbReference type="PANTHER" id="PTHR43331">
    <property type="entry name" value="HOMOSERINE DEHYDROGENASE"/>
    <property type="match status" value="1"/>
</dbReference>
<dbReference type="SUPFAM" id="SSF55347">
    <property type="entry name" value="Glyceraldehyde-3-phosphate dehydrogenase-like, C-terminal domain"/>
    <property type="match status" value="1"/>
</dbReference>
<evidence type="ECO:0000256" key="8">
    <source>
        <dbReference type="ARBA" id="ARBA00023002"/>
    </source>
</evidence>
<evidence type="ECO:0000256" key="9">
    <source>
        <dbReference type="ARBA" id="ARBA00023167"/>
    </source>
</evidence>
<evidence type="ECO:0000256" key="3">
    <source>
        <dbReference type="ARBA" id="ARBA00006753"/>
    </source>
</evidence>
<feature type="domain" description="Homoserine dehydrogenase catalytic" evidence="12">
    <location>
        <begin position="131"/>
        <end position="309"/>
    </location>
</feature>
<keyword evidence="15" id="KW-1185">Reference proteome</keyword>
<dbReference type="InterPro" id="IPR001342">
    <property type="entry name" value="HDH_cat"/>
</dbReference>
<protein>
    <recommendedName>
        <fullName evidence="5 10">Homoserine dehydrogenase</fullName>
        <ecNumber evidence="4 10">1.1.1.3</ecNumber>
    </recommendedName>
</protein>
<evidence type="ECO:0000256" key="7">
    <source>
        <dbReference type="ARBA" id="ARBA00022697"/>
    </source>
</evidence>
<evidence type="ECO:0000256" key="1">
    <source>
        <dbReference type="ARBA" id="ARBA00005056"/>
    </source>
</evidence>